<gene>
    <name evidence="1" type="primary">Contig15675.g16698</name>
    <name evidence="1" type="ORF">STYLEM_18372</name>
</gene>
<evidence type="ECO:0000313" key="2">
    <source>
        <dbReference type="Proteomes" id="UP000039865"/>
    </source>
</evidence>
<proteinExistence type="predicted"/>
<name>A0A078B3W5_STYLE</name>
<dbReference type="InParanoid" id="A0A078B3W5"/>
<sequence length="252" mass="29848">MIKKKNLQQRHHKAIDCGVTIQPITFQVQPQKCTLFNSYNNFINEQFILSGITSKIAGIHMQKDVKSSFLKETQIRTHIKDDDKQRYIVNQELASLIGFEKVSSTRRNIQAKFIDYCINQEIVDIKTHQYQIYKIPKMRKILQVDLIEPDQLFKYLKRHLSKADRRNCQNRTEPYKYQGKINHNTQDNSFKNKSLITENSEVQMIDSNYQDFTQTQVLDLTQEDSFVTNLSEYLKQGPVHRNPKRIKQQQHI</sequence>
<protein>
    <submittedName>
        <fullName evidence="1">Uncharacterized protein</fullName>
    </submittedName>
</protein>
<evidence type="ECO:0000313" key="1">
    <source>
        <dbReference type="EMBL" id="CDW89240.1"/>
    </source>
</evidence>
<reference evidence="1 2" key="1">
    <citation type="submission" date="2014-06" db="EMBL/GenBank/DDBJ databases">
        <authorList>
            <person name="Swart Estienne"/>
        </authorList>
    </citation>
    <scope>NUCLEOTIDE SEQUENCE [LARGE SCALE GENOMIC DNA]</scope>
    <source>
        <strain evidence="1 2">130c</strain>
    </source>
</reference>
<dbReference type="AlphaFoldDB" id="A0A078B3W5"/>
<keyword evidence="2" id="KW-1185">Reference proteome</keyword>
<dbReference type="EMBL" id="CCKQ01017362">
    <property type="protein sequence ID" value="CDW89240.1"/>
    <property type="molecule type" value="Genomic_DNA"/>
</dbReference>
<dbReference type="InterPro" id="IPR036885">
    <property type="entry name" value="SWIB_MDM2_dom_sf"/>
</dbReference>
<organism evidence="1 2">
    <name type="scientific">Stylonychia lemnae</name>
    <name type="common">Ciliate</name>
    <dbReference type="NCBI Taxonomy" id="5949"/>
    <lineage>
        <taxon>Eukaryota</taxon>
        <taxon>Sar</taxon>
        <taxon>Alveolata</taxon>
        <taxon>Ciliophora</taxon>
        <taxon>Intramacronucleata</taxon>
        <taxon>Spirotrichea</taxon>
        <taxon>Stichotrichia</taxon>
        <taxon>Sporadotrichida</taxon>
        <taxon>Oxytrichidae</taxon>
        <taxon>Stylonychinae</taxon>
        <taxon>Stylonychia</taxon>
    </lineage>
</organism>
<dbReference type="Proteomes" id="UP000039865">
    <property type="component" value="Unassembled WGS sequence"/>
</dbReference>
<dbReference type="Gene3D" id="1.10.245.10">
    <property type="entry name" value="SWIB/MDM2 domain"/>
    <property type="match status" value="1"/>
</dbReference>
<dbReference type="OrthoDB" id="10662509at2759"/>
<accession>A0A078B3W5</accession>